<reference evidence="6 7" key="1">
    <citation type="journal article" date="2019" name="Nat. Commun.">
        <title>The antimicrobial potential of Streptomyces from insect microbiomes.</title>
        <authorList>
            <person name="Chevrette M.G."/>
            <person name="Carlson C.M."/>
            <person name="Ortega H.E."/>
            <person name="Thomas C."/>
            <person name="Ananiev G.E."/>
            <person name="Barns K.J."/>
            <person name="Book A.J."/>
            <person name="Cagnazzo J."/>
            <person name="Carlos C."/>
            <person name="Flanigan W."/>
            <person name="Grubbs K.J."/>
            <person name="Horn H.A."/>
            <person name="Hoffmann F.M."/>
            <person name="Klassen J.L."/>
            <person name="Knack J.J."/>
            <person name="Lewin G.R."/>
            <person name="McDonald B.R."/>
            <person name="Muller L."/>
            <person name="Melo W.G.P."/>
            <person name="Pinto-Tomas A.A."/>
            <person name="Schmitz A."/>
            <person name="Wendt-Pienkowski E."/>
            <person name="Wildman S."/>
            <person name="Zhao M."/>
            <person name="Zhang F."/>
            <person name="Bugni T.S."/>
            <person name="Andes D.R."/>
            <person name="Pupo M.T."/>
            <person name="Currie C.R."/>
        </authorList>
    </citation>
    <scope>NUCLEOTIDE SEQUENCE [LARGE SCALE GENOMIC DNA]</scope>
    <source>
        <strain evidence="6 7">SID5840</strain>
    </source>
</reference>
<evidence type="ECO:0000313" key="6">
    <source>
        <dbReference type="EMBL" id="MYR34779.1"/>
    </source>
</evidence>
<accession>A0A7K2IXW1</accession>
<keyword evidence="1" id="KW-0805">Transcription regulation</keyword>
<dbReference type="GO" id="GO:0003700">
    <property type="term" value="F:DNA-binding transcription factor activity"/>
    <property type="evidence" value="ECO:0007669"/>
    <property type="project" value="TreeGrafter"/>
</dbReference>
<feature type="DNA-binding region" description="H-T-H motif" evidence="4">
    <location>
        <begin position="43"/>
        <end position="62"/>
    </location>
</feature>
<evidence type="ECO:0000256" key="1">
    <source>
        <dbReference type="ARBA" id="ARBA00023015"/>
    </source>
</evidence>
<keyword evidence="2 4" id="KW-0238">DNA-binding</keyword>
<dbReference type="Gene3D" id="1.10.357.10">
    <property type="entry name" value="Tetracycline Repressor, domain 2"/>
    <property type="match status" value="1"/>
</dbReference>
<dbReference type="InterPro" id="IPR009057">
    <property type="entry name" value="Homeodomain-like_sf"/>
</dbReference>
<proteinExistence type="predicted"/>
<dbReference type="Pfam" id="PF00440">
    <property type="entry name" value="TetR_N"/>
    <property type="match status" value="1"/>
</dbReference>
<evidence type="ECO:0000256" key="2">
    <source>
        <dbReference type="ARBA" id="ARBA00023125"/>
    </source>
</evidence>
<dbReference type="PANTHER" id="PTHR30055">
    <property type="entry name" value="HTH-TYPE TRANSCRIPTIONAL REGULATOR RUTR"/>
    <property type="match status" value="1"/>
</dbReference>
<gene>
    <name evidence="6" type="ORF">GTW20_21610</name>
</gene>
<feature type="domain" description="HTH tetR-type" evidence="5">
    <location>
        <begin position="20"/>
        <end position="80"/>
    </location>
</feature>
<dbReference type="SUPFAM" id="SSF46689">
    <property type="entry name" value="Homeodomain-like"/>
    <property type="match status" value="1"/>
</dbReference>
<protein>
    <submittedName>
        <fullName evidence="6">TetR family transcriptional regulator</fullName>
    </submittedName>
</protein>
<evidence type="ECO:0000313" key="7">
    <source>
        <dbReference type="Proteomes" id="UP000467124"/>
    </source>
</evidence>
<evidence type="ECO:0000259" key="5">
    <source>
        <dbReference type="PROSITE" id="PS50977"/>
    </source>
</evidence>
<dbReference type="AlphaFoldDB" id="A0A7K2IXW1"/>
<name>A0A7K2IXW1_9ACTN</name>
<dbReference type="InterPro" id="IPR001647">
    <property type="entry name" value="HTH_TetR"/>
</dbReference>
<evidence type="ECO:0000256" key="3">
    <source>
        <dbReference type="ARBA" id="ARBA00023163"/>
    </source>
</evidence>
<dbReference type="PANTHER" id="PTHR30055:SF234">
    <property type="entry name" value="HTH-TYPE TRANSCRIPTIONAL REGULATOR BETI"/>
    <property type="match status" value="1"/>
</dbReference>
<dbReference type="GO" id="GO:0000976">
    <property type="term" value="F:transcription cis-regulatory region binding"/>
    <property type="evidence" value="ECO:0007669"/>
    <property type="project" value="TreeGrafter"/>
</dbReference>
<comment type="caution">
    <text evidence="6">The sequence shown here is derived from an EMBL/GenBank/DDBJ whole genome shotgun (WGS) entry which is preliminary data.</text>
</comment>
<dbReference type="PRINTS" id="PR00455">
    <property type="entry name" value="HTHTETR"/>
</dbReference>
<dbReference type="Proteomes" id="UP000467124">
    <property type="component" value="Unassembled WGS sequence"/>
</dbReference>
<evidence type="ECO:0000256" key="4">
    <source>
        <dbReference type="PROSITE-ProRule" id="PRU00335"/>
    </source>
</evidence>
<dbReference type="InterPro" id="IPR050109">
    <property type="entry name" value="HTH-type_TetR-like_transc_reg"/>
</dbReference>
<keyword evidence="3" id="KW-0804">Transcription</keyword>
<organism evidence="6 7">
    <name type="scientific">Nocardiopsis alba</name>
    <dbReference type="NCBI Taxonomy" id="53437"/>
    <lineage>
        <taxon>Bacteria</taxon>
        <taxon>Bacillati</taxon>
        <taxon>Actinomycetota</taxon>
        <taxon>Actinomycetes</taxon>
        <taxon>Streptosporangiales</taxon>
        <taxon>Nocardiopsidaceae</taxon>
        <taxon>Nocardiopsis</taxon>
    </lineage>
</organism>
<dbReference type="SUPFAM" id="SSF48498">
    <property type="entry name" value="Tetracyclin repressor-like, C-terminal domain"/>
    <property type="match status" value="1"/>
</dbReference>
<dbReference type="EMBL" id="WWHY01000001">
    <property type="protein sequence ID" value="MYR34779.1"/>
    <property type="molecule type" value="Genomic_DNA"/>
</dbReference>
<dbReference type="PROSITE" id="PS50977">
    <property type="entry name" value="HTH_TETR_2"/>
    <property type="match status" value="1"/>
</dbReference>
<sequence>MLYMQPDNSEDDRKPSFVEEARRRQIVTAAIETIAEEGYSKASFARIARRASISPGLITYHFKTRERLLAAILHHIDSRLDRAMEGGPEPLEGFSDGLGRIVGGHVRYCSEHPEEMSARQNILNADLPEGLRASVAGTRDSGRAELAGFLAEGARYGEFRVFDPEVFVDTLFAALSSVPHRLAELPRERHEDYARELAELFVHAAVAPSPPEGTPPEETG</sequence>
<dbReference type="Gene3D" id="1.10.10.60">
    <property type="entry name" value="Homeodomain-like"/>
    <property type="match status" value="1"/>
</dbReference>
<dbReference type="InterPro" id="IPR036271">
    <property type="entry name" value="Tet_transcr_reg_TetR-rel_C_sf"/>
</dbReference>